<dbReference type="KEGG" id="mbe:MBM_03539"/>
<dbReference type="HOGENOM" id="CLU_604220_0_0_1"/>
<feature type="region of interest" description="Disordered" evidence="1">
    <location>
        <begin position="406"/>
        <end position="433"/>
    </location>
</feature>
<dbReference type="OrthoDB" id="10488854at2759"/>
<dbReference type="Proteomes" id="UP000006753">
    <property type="component" value="Unassembled WGS sequence"/>
</dbReference>
<feature type="compositionally biased region" description="Low complexity" evidence="1">
    <location>
        <begin position="221"/>
        <end position="235"/>
    </location>
</feature>
<accession>K1WZZ6</accession>
<feature type="compositionally biased region" description="Low complexity" evidence="1">
    <location>
        <begin position="306"/>
        <end position="316"/>
    </location>
</feature>
<name>K1WZZ6_MARBU</name>
<dbReference type="AlphaFoldDB" id="K1WZZ6"/>
<feature type="region of interest" description="Disordered" evidence="1">
    <location>
        <begin position="101"/>
        <end position="137"/>
    </location>
</feature>
<protein>
    <submittedName>
        <fullName evidence="2">Uncharacterized protein</fullName>
    </submittedName>
</protein>
<proteinExistence type="predicted"/>
<feature type="region of interest" description="Disordered" evidence="1">
    <location>
        <begin position="221"/>
        <end position="316"/>
    </location>
</feature>
<feature type="compositionally biased region" description="Low complexity" evidence="1">
    <location>
        <begin position="281"/>
        <end position="293"/>
    </location>
</feature>
<feature type="compositionally biased region" description="Polar residues" evidence="1">
    <location>
        <begin position="268"/>
        <end position="280"/>
    </location>
</feature>
<feature type="compositionally biased region" description="Pro residues" evidence="1">
    <location>
        <begin position="294"/>
        <end position="305"/>
    </location>
</feature>
<dbReference type="InParanoid" id="K1WZZ6"/>
<dbReference type="EMBL" id="JH921433">
    <property type="protein sequence ID" value="EKD18546.1"/>
    <property type="molecule type" value="Genomic_DNA"/>
</dbReference>
<sequence length="453" mass="48842">MDSSRRQPAVQAGMPAGNSGFTNASFSETIHPGRFVGTWPRPAPPMGPATSQAAPQVAWNNMASPQGYPQTLNGATNYHFVPSAYAPPAGPISKHECIPGHTYHSASAPPNHLSPLESVSPTAPAGTDGNQTGVTPSKKPLIIELHNPTINPEFILAAGGREPWKFVEQQQQLDQAKIWEARSQDQQVILKIYNPVFTTADAATFAAPTTHDLLNTAASASASTATDTSASPTPSQRTDTARSKQTDDDSSPSNSPPPPPTPPPQHYIASSSSVSFLPQITSPTPNLSTSSTQDPPPPPPPPSPSSSPALAPAPLTDWNSLTDAEYWKRVDALDALDALKAQELNAISAPATDTREVEWRAQLDQAISKPQNFGYRSDDMEFSWEIDGDPDQDGPGYGKIVERRRWMEEEEEEEEEVKGGEGEVREGEGPKYDIEMNEVVKPVWYQADEVRNA</sequence>
<dbReference type="GeneID" id="18759474"/>
<organism evidence="2 3">
    <name type="scientific">Marssonina brunnea f. sp. multigermtubi (strain MB_m1)</name>
    <name type="common">Marssonina leaf spot fungus</name>
    <dbReference type="NCBI Taxonomy" id="1072389"/>
    <lineage>
        <taxon>Eukaryota</taxon>
        <taxon>Fungi</taxon>
        <taxon>Dikarya</taxon>
        <taxon>Ascomycota</taxon>
        <taxon>Pezizomycotina</taxon>
        <taxon>Leotiomycetes</taxon>
        <taxon>Helotiales</taxon>
        <taxon>Drepanopezizaceae</taxon>
        <taxon>Drepanopeziza</taxon>
    </lineage>
</organism>
<feature type="compositionally biased region" description="Basic and acidic residues" evidence="1">
    <location>
        <begin position="417"/>
        <end position="433"/>
    </location>
</feature>
<feature type="compositionally biased region" description="Pro residues" evidence="1">
    <location>
        <begin position="254"/>
        <end position="265"/>
    </location>
</feature>
<feature type="region of interest" description="Disordered" evidence="1">
    <location>
        <begin position="1"/>
        <end position="21"/>
    </location>
</feature>
<reference evidence="2 3" key="1">
    <citation type="journal article" date="2012" name="BMC Genomics">
        <title>Sequencing the genome of Marssonina brunnea reveals fungus-poplar co-evolution.</title>
        <authorList>
            <person name="Zhu S."/>
            <person name="Cao Y.-Z."/>
            <person name="Jiang C."/>
            <person name="Tan B.-Y."/>
            <person name="Wang Z."/>
            <person name="Feng S."/>
            <person name="Zhang L."/>
            <person name="Su X.-H."/>
            <person name="Brejova B."/>
            <person name="Vinar T."/>
            <person name="Xu M."/>
            <person name="Wang M.-X."/>
            <person name="Zhang S.-G."/>
            <person name="Huang M.-R."/>
            <person name="Wu R."/>
            <person name="Zhou Y."/>
        </authorList>
    </citation>
    <scope>NUCLEOTIDE SEQUENCE [LARGE SCALE GENOMIC DNA]</scope>
    <source>
        <strain evidence="2 3">MB_m1</strain>
    </source>
</reference>
<evidence type="ECO:0000313" key="3">
    <source>
        <dbReference type="Proteomes" id="UP000006753"/>
    </source>
</evidence>
<gene>
    <name evidence="2" type="ORF">MBM_03539</name>
</gene>
<keyword evidence="3" id="KW-1185">Reference proteome</keyword>
<evidence type="ECO:0000256" key="1">
    <source>
        <dbReference type="SAM" id="MobiDB-lite"/>
    </source>
</evidence>
<evidence type="ECO:0000313" key="2">
    <source>
        <dbReference type="EMBL" id="EKD18546.1"/>
    </source>
</evidence>